<evidence type="ECO:0000256" key="1">
    <source>
        <dbReference type="ARBA" id="ARBA00001974"/>
    </source>
</evidence>
<feature type="domain" description="Acyl-CoA dehydrogenase/oxidase N-terminal" evidence="10">
    <location>
        <begin position="69"/>
        <end position="150"/>
    </location>
</feature>
<proteinExistence type="inferred from homology"/>
<evidence type="ECO:0000313" key="11">
    <source>
        <dbReference type="EMBL" id="TMR15014.1"/>
    </source>
</evidence>
<comment type="caution">
    <text evidence="11">The sequence shown here is derived from an EMBL/GenBank/DDBJ whole genome shotgun (WGS) entry which is preliminary data.</text>
</comment>
<reference evidence="11 12" key="1">
    <citation type="submission" date="2019-05" db="EMBL/GenBank/DDBJ databases">
        <title>Draft genome sequence of Nonomuraea turkmeniaca DSM 43926.</title>
        <authorList>
            <person name="Saricaoglu S."/>
            <person name="Isik K."/>
        </authorList>
    </citation>
    <scope>NUCLEOTIDE SEQUENCE [LARGE SCALE GENOMIC DNA]</scope>
    <source>
        <strain evidence="11 12">DSM 43926</strain>
    </source>
</reference>
<dbReference type="InterPro" id="IPR046373">
    <property type="entry name" value="Acyl-CoA_Oxase/DH_mid-dom_sf"/>
</dbReference>
<dbReference type="FunFam" id="2.40.110.10:FF:000011">
    <property type="entry name" value="Acyl-CoA dehydrogenase FadE34"/>
    <property type="match status" value="1"/>
</dbReference>
<keyword evidence="3 6" id="KW-0285">Flavoprotein</keyword>
<evidence type="ECO:0000256" key="5">
    <source>
        <dbReference type="ARBA" id="ARBA00023002"/>
    </source>
</evidence>
<dbReference type="AlphaFoldDB" id="A0A5S4FBM7"/>
<dbReference type="Gene3D" id="1.20.140.10">
    <property type="entry name" value="Butyryl-CoA Dehydrogenase, subunit A, domain 3"/>
    <property type="match status" value="1"/>
</dbReference>
<dbReference type="Pfam" id="PF00441">
    <property type="entry name" value="Acyl-CoA_dh_1"/>
    <property type="match status" value="1"/>
</dbReference>
<dbReference type="PANTHER" id="PTHR43292">
    <property type="entry name" value="ACYL-COA DEHYDROGENASE"/>
    <property type="match status" value="1"/>
</dbReference>
<dbReference type="Pfam" id="PF02770">
    <property type="entry name" value="Acyl-CoA_dh_M"/>
    <property type="match status" value="1"/>
</dbReference>
<dbReference type="GO" id="GO:0016627">
    <property type="term" value="F:oxidoreductase activity, acting on the CH-CH group of donors"/>
    <property type="evidence" value="ECO:0007669"/>
    <property type="project" value="InterPro"/>
</dbReference>
<dbReference type="GO" id="GO:0005886">
    <property type="term" value="C:plasma membrane"/>
    <property type="evidence" value="ECO:0007669"/>
    <property type="project" value="TreeGrafter"/>
</dbReference>
<dbReference type="Gene3D" id="2.40.110.10">
    <property type="entry name" value="Butyryl-CoA Dehydrogenase, subunit A, domain 2"/>
    <property type="match status" value="1"/>
</dbReference>
<evidence type="ECO:0000256" key="6">
    <source>
        <dbReference type="RuleBase" id="RU362125"/>
    </source>
</evidence>
<keyword evidence="5 6" id="KW-0560">Oxidoreductase</keyword>
<evidence type="ECO:0000313" key="12">
    <source>
        <dbReference type="Proteomes" id="UP000309128"/>
    </source>
</evidence>
<feature type="domain" description="Acyl-CoA oxidase/dehydrogenase middle" evidence="9">
    <location>
        <begin position="154"/>
        <end position="246"/>
    </location>
</feature>
<dbReference type="Pfam" id="PF02771">
    <property type="entry name" value="Acyl-CoA_dh_N"/>
    <property type="match status" value="1"/>
</dbReference>
<dbReference type="InterPro" id="IPR013786">
    <property type="entry name" value="AcylCoA_DH/ox_N"/>
</dbReference>
<dbReference type="InterPro" id="IPR036250">
    <property type="entry name" value="AcylCo_DH-like_C"/>
</dbReference>
<organism evidence="11 12">
    <name type="scientific">Nonomuraea turkmeniaca</name>
    <dbReference type="NCBI Taxonomy" id="103838"/>
    <lineage>
        <taxon>Bacteria</taxon>
        <taxon>Bacillati</taxon>
        <taxon>Actinomycetota</taxon>
        <taxon>Actinomycetes</taxon>
        <taxon>Streptosporangiales</taxon>
        <taxon>Streptosporangiaceae</taxon>
        <taxon>Nonomuraea</taxon>
    </lineage>
</organism>
<evidence type="ECO:0000259" key="9">
    <source>
        <dbReference type="Pfam" id="PF02770"/>
    </source>
</evidence>
<keyword evidence="12" id="KW-1185">Reference proteome</keyword>
<dbReference type="EMBL" id="VCKY01000104">
    <property type="protein sequence ID" value="TMR15014.1"/>
    <property type="molecule type" value="Genomic_DNA"/>
</dbReference>
<name>A0A5S4FBM7_9ACTN</name>
<gene>
    <name evidence="11" type="ORF">ETD86_27840</name>
</gene>
<comment type="cofactor">
    <cofactor evidence="1 6">
        <name>FAD</name>
        <dbReference type="ChEBI" id="CHEBI:57692"/>
    </cofactor>
</comment>
<dbReference type="InterPro" id="IPR037069">
    <property type="entry name" value="AcylCoA_DH/ox_N_sf"/>
</dbReference>
<evidence type="ECO:0000256" key="7">
    <source>
        <dbReference type="SAM" id="MobiDB-lite"/>
    </source>
</evidence>
<evidence type="ECO:0000256" key="2">
    <source>
        <dbReference type="ARBA" id="ARBA00009347"/>
    </source>
</evidence>
<dbReference type="GO" id="GO:0050660">
    <property type="term" value="F:flavin adenine dinucleotide binding"/>
    <property type="evidence" value="ECO:0007669"/>
    <property type="project" value="InterPro"/>
</dbReference>
<feature type="region of interest" description="Disordered" evidence="7">
    <location>
        <begin position="1"/>
        <end position="32"/>
    </location>
</feature>
<comment type="similarity">
    <text evidence="2 6">Belongs to the acyl-CoA dehydrogenase family.</text>
</comment>
<dbReference type="InterPro" id="IPR006091">
    <property type="entry name" value="Acyl-CoA_Oxase/DH_mid-dom"/>
</dbReference>
<dbReference type="OrthoDB" id="3778631at2"/>
<accession>A0A5S4FBM7</accession>
<dbReference type="Proteomes" id="UP000309128">
    <property type="component" value="Unassembled WGS sequence"/>
</dbReference>
<dbReference type="Gene3D" id="1.10.540.10">
    <property type="entry name" value="Acyl-CoA dehydrogenase/oxidase, N-terminal domain"/>
    <property type="match status" value="1"/>
</dbReference>
<dbReference type="InterPro" id="IPR009075">
    <property type="entry name" value="AcylCo_DH/oxidase_C"/>
</dbReference>
<evidence type="ECO:0000259" key="10">
    <source>
        <dbReference type="Pfam" id="PF02771"/>
    </source>
</evidence>
<dbReference type="SUPFAM" id="SSF56645">
    <property type="entry name" value="Acyl-CoA dehydrogenase NM domain-like"/>
    <property type="match status" value="1"/>
</dbReference>
<sequence>MPRAAPWCSSAAATGRSTGDSLTLPEPGETPGFREEARAWLEEALGGEFAAARRSSGMGGPGREHEGHELRVAWERHLGKNGWTCLGWPERYGGRAASLEDQVAFHEEYARADAPARVGHIGEGLIGPTILEFGTDEQKARFLPPIQRGEELWCQGYSEPEAGSDLAGVQTKAHLEDGQWVITGQKVWTSLAHVADWCFVLCRTEPGSQRHRGLSYLLVPMRQPGVTVRPIVQLTGTSEFNEVFFDGARTAAGNVLGAPGDGWRVAMATLGYERGASTLGQQIGFRRELARVIETAKRTGAADDPVLHDRLVRSWLELEIMRLNALRMVRPDPGPEVSIAKLYWSEWHRRLGELAMAVQGKAGLVGELNDLQRLYLFSRADTIYAGSSEIQRNIIAERTLGLPR</sequence>
<evidence type="ECO:0000259" key="8">
    <source>
        <dbReference type="Pfam" id="PF00441"/>
    </source>
</evidence>
<evidence type="ECO:0000256" key="3">
    <source>
        <dbReference type="ARBA" id="ARBA00022630"/>
    </source>
</evidence>
<evidence type="ECO:0000256" key="4">
    <source>
        <dbReference type="ARBA" id="ARBA00022827"/>
    </source>
</evidence>
<feature type="compositionally biased region" description="Polar residues" evidence="7">
    <location>
        <begin position="11"/>
        <end position="21"/>
    </location>
</feature>
<dbReference type="SUPFAM" id="SSF47203">
    <property type="entry name" value="Acyl-CoA dehydrogenase C-terminal domain-like"/>
    <property type="match status" value="1"/>
</dbReference>
<feature type="domain" description="Acyl-CoA dehydrogenase/oxidase C-terminal" evidence="8">
    <location>
        <begin position="260"/>
        <end position="399"/>
    </location>
</feature>
<keyword evidence="4 6" id="KW-0274">FAD</keyword>
<dbReference type="PANTHER" id="PTHR43292:SF3">
    <property type="entry name" value="ACYL-COA DEHYDROGENASE FADE29"/>
    <property type="match status" value="1"/>
</dbReference>
<protein>
    <submittedName>
        <fullName evidence="11">Acyl-CoA dehydrogenase</fullName>
    </submittedName>
</protein>
<dbReference type="InterPro" id="IPR052161">
    <property type="entry name" value="Mycobact_Acyl-CoA_DH"/>
</dbReference>
<dbReference type="InterPro" id="IPR009100">
    <property type="entry name" value="AcylCoA_DH/oxidase_NM_dom_sf"/>
</dbReference>